<dbReference type="Gene3D" id="3.90.76.10">
    <property type="entry name" value="Dipeptide-binding Protein, Domain 1"/>
    <property type="match status" value="1"/>
</dbReference>
<evidence type="ECO:0000256" key="4">
    <source>
        <dbReference type="SAM" id="SignalP"/>
    </source>
</evidence>
<keyword evidence="3 4" id="KW-0732">Signal</keyword>
<name>A0A939EKY7_9HYPH</name>
<comment type="similarity">
    <text evidence="2">Belongs to the bacterial solute-binding protein 5 family.</text>
</comment>
<evidence type="ECO:0000256" key="2">
    <source>
        <dbReference type="ARBA" id="ARBA00005695"/>
    </source>
</evidence>
<dbReference type="InterPro" id="IPR039424">
    <property type="entry name" value="SBP_5"/>
</dbReference>
<dbReference type="SUPFAM" id="SSF53850">
    <property type="entry name" value="Periplasmic binding protein-like II"/>
    <property type="match status" value="1"/>
</dbReference>
<dbReference type="InterPro" id="IPR000914">
    <property type="entry name" value="SBP_5_dom"/>
</dbReference>
<gene>
    <name evidence="6" type="ORF">J0X15_03800</name>
</gene>
<evidence type="ECO:0000313" key="7">
    <source>
        <dbReference type="Proteomes" id="UP000664779"/>
    </source>
</evidence>
<reference evidence="6" key="1">
    <citation type="submission" date="2021-03" db="EMBL/GenBank/DDBJ databases">
        <title>Roseibium sp. CAU 1637 isolated from Incheon.</title>
        <authorList>
            <person name="Kim W."/>
        </authorList>
    </citation>
    <scope>NUCLEOTIDE SEQUENCE</scope>
    <source>
        <strain evidence="6">CAU 1637</strain>
    </source>
</reference>
<dbReference type="Gene3D" id="3.40.190.10">
    <property type="entry name" value="Periplasmic binding protein-like II"/>
    <property type="match status" value="1"/>
</dbReference>
<proteinExistence type="inferred from homology"/>
<dbReference type="Gene3D" id="3.10.105.10">
    <property type="entry name" value="Dipeptide-binding Protein, Domain 3"/>
    <property type="match status" value="1"/>
</dbReference>
<dbReference type="AlphaFoldDB" id="A0A939EKY7"/>
<dbReference type="GO" id="GO:0030288">
    <property type="term" value="C:outer membrane-bounded periplasmic space"/>
    <property type="evidence" value="ECO:0007669"/>
    <property type="project" value="UniProtKB-ARBA"/>
</dbReference>
<feature type="domain" description="Solute-binding protein family 5" evidence="5">
    <location>
        <begin position="69"/>
        <end position="423"/>
    </location>
</feature>
<dbReference type="PIRSF" id="PIRSF002741">
    <property type="entry name" value="MppA"/>
    <property type="match status" value="1"/>
</dbReference>
<organism evidence="6 7">
    <name type="scientific">Roseibium limicola</name>
    <dbReference type="NCBI Taxonomy" id="2816037"/>
    <lineage>
        <taxon>Bacteria</taxon>
        <taxon>Pseudomonadati</taxon>
        <taxon>Pseudomonadota</taxon>
        <taxon>Alphaproteobacteria</taxon>
        <taxon>Hyphomicrobiales</taxon>
        <taxon>Stappiaceae</taxon>
        <taxon>Roseibium</taxon>
    </lineage>
</organism>
<dbReference type="Proteomes" id="UP000664779">
    <property type="component" value="Unassembled WGS sequence"/>
</dbReference>
<keyword evidence="7" id="KW-1185">Reference proteome</keyword>
<evidence type="ECO:0000259" key="5">
    <source>
        <dbReference type="Pfam" id="PF00496"/>
    </source>
</evidence>
<feature type="chain" id="PRO_5037358418" description="Solute-binding protein family 5 domain-containing protein" evidence="4">
    <location>
        <begin position="26"/>
        <end position="500"/>
    </location>
</feature>
<accession>A0A939EKY7</accession>
<evidence type="ECO:0000313" key="6">
    <source>
        <dbReference type="EMBL" id="MBO0344337.1"/>
    </source>
</evidence>
<dbReference type="RefSeq" id="WP_206938356.1">
    <property type="nucleotide sequence ID" value="NZ_JAFLNF010000002.1"/>
</dbReference>
<comment type="subcellular location">
    <subcellularLocation>
        <location evidence="1">Periplasm</location>
    </subcellularLocation>
</comment>
<dbReference type="GO" id="GO:1904680">
    <property type="term" value="F:peptide transmembrane transporter activity"/>
    <property type="evidence" value="ECO:0007669"/>
    <property type="project" value="TreeGrafter"/>
</dbReference>
<comment type="caution">
    <text evidence="6">The sequence shown here is derived from an EMBL/GenBank/DDBJ whole genome shotgun (WGS) entry which is preliminary data.</text>
</comment>
<dbReference type="InterPro" id="IPR030678">
    <property type="entry name" value="Peptide/Ni-bd"/>
</dbReference>
<dbReference type="PANTHER" id="PTHR30290">
    <property type="entry name" value="PERIPLASMIC BINDING COMPONENT OF ABC TRANSPORTER"/>
    <property type="match status" value="1"/>
</dbReference>
<evidence type="ECO:0000256" key="1">
    <source>
        <dbReference type="ARBA" id="ARBA00004418"/>
    </source>
</evidence>
<evidence type="ECO:0000256" key="3">
    <source>
        <dbReference type="ARBA" id="ARBA00022729"/>
    </source>
</evidence>
<dbReference type="EMBL" id="JAFLNF010000002">
    <property type="protein sequence ID" value="MBO0344337.1"/>
    <property type="molecule type" value="Genomic_DNA"/>
</dbReference>
<feature type="signal peptide" evidence="4">
    <location>
        <begin position="1"/>
        <end position="25"/>
    </location>
</feature>
<protein>
    <recommendedName>
        <fullName evidence="5">Solute-binding protein family 5 domain-containing protein</fullName>
    </recommendedName>
</protein>
<dbReference type="GO" id="GO:0043190">
    <property type="term" value="C:ATP-binding cassette (ABC) transporter complex"/>
    <property type="evidence" value="ECO:0007669"/>
    <property type="project" value="InterPro"/>
</dbReference>
<dbReference type="PANTHER" id="PTHR30290:SF38">
    <property type="entry name" value="D,D-DIPEPTIDE-BINDING PERIPLASMIC PROTEIN DDPA-RELATED"/>
    <property type="match status" value="1"/>
</dbReference>
<dbReference type="GO" id="GO:0015833">
    <property type="term" value="P:peptide transport"/>
    <property type="evidence" value="ECO:0007669"/>
    <property type="project" value="TreeGrafter"/>
</dbReference>
<sequence length="500" mass="54720">MTFSTFIKAAALATVVFLPANAALAKDDLVVNLVNEPATLDPHMQWNPDSYYVYRNIFDNLVTRDDAGEIVPQVAESWKQLSDTELELDIREGITFHDGEALTADDVVYSVKRITDPEFSSPQLGQFNSIIDAKKIDEDTVVLTTKSPYPALLAQLVKLSIVPEHVASELGKEGFNEAPVGSGPYKFAGWDRGVQVKLTRNDAYWGEQGAFKTVTFKSVPDASTRVANLRAGTADLVVSLDSDLAMQLEGSTEAQVLSAPTERVGFMGMNTLVAPLDDPEIRRAAAMAIDREGIVEGILRGGETVASQMATSAHFGFVDSAEPIPFDLEKAREIVAAKGDAAKVPMKFATSPVYDQRIVQAIQQMLNEAGFNVEISMTDMATYLKAAQNPDQMARPQLSFGRWSCACQDVDGVQYPLLHSSSNWSRVNDPELDALLETGRTTLDKEARLAAYAKVQKIVADNTYIMPLYQAAALYGASNGLEWQPTANESLFLNRMSWKD</sequence>
<dbReference type="Pfam" id="PF00496">
    <property type="entry name" value="SBP_bac_5"/>
    <property type="match status" value="1"/>
</dbReference>